<dbReference type="SUPFAM" id="SSF51197">
    <property type="entry name" value="Clavaminate synthase-like"/>
    <property type="match status" value="1"/>
</dbReference>
<evidence type="ECO:0000256" key="3">
    <source>
        <dbReference type="ARBA" id="ARBA00023002"/>
    </source>
</evidence>
<feature type="binding site" evidence="5">
    <location>
        <begin position="78"/>
        <end position="80"/>
    </location>
    <ligand>
        <name>substrate</name>
    </ligand>
</feature>
<keyword evidence="8" id="KW-0808">Transferase</keyword>
<reference evidence="8 9" key="1">
    <citation type="submission" date="2020-06" db="EMBL/GenBank/DDBJ databases">
        <authorList>
            <person name="Qiu C."/>
            <person name="Liu Z."/>
        </authorList>
    </citation>
    <scope>NUCLEOTIDE SEQUENCE [LARGE SCALE GENOMIC DNA]</scope>
    <source>
        <strain evidence="8 9">EM 1</strain>
    </source>
</reference>
<dbReference type="EC" id="1.14.11.33" evidence="8"/>
<dbReference type="AlphaFoldDB" id="A0A850QR78"/>
<evidence type="ECO:0000256" key="5">
    <source>
        <dbReference type="PIRSR" id="PIRSR604574-1"/>
    </source>
</evidence>
<feature type="binding site" evidence="5">
    <location>
        <position position="71"/>
    </location>
    <ligand>
        <name>substrate</name>
    </ligand>
</feature>
<comment type="caution">
    <text evidence="8">The sequence shown here is derived from an EMBL/GenBank/DDBJ whole genome shotgun (WGS) entry which is preliminary data.</text>
</comment>
<dbReference type="InterPro" id="IPR037151">
    <property type="entry name" value="AlkB-like_sf"/>
</dbReference>
<keyword evidence="1 6" id="KW-0479">Metal-binding</keyword>
<dbReference type="Gene3D" id="2.60.120.590">
    <property type="entry name" value="Alpha-ketoglutarate-dependent dioxygenase AlkB-like"/>
    <property type="match status" value="1"/>
</dbReference>
<keyword evidence="9" id="KW-1185">Reference proteome</keyword>
<keyword evidence="2" id="KW-0223">Dioxygenase</keyword>
<dbReference type="PANTHER" id="PTHR16557:SF2">
    <property type="entry name" value="NUCLEIC ACID DIOXYGENASE ALKBH1"/>
    <property type="match status" value="1"/>
</dbReference>
<dbReference type="EMBL" id="JABXYJ010000013">
    <property type="protein sequence ID" value="NVO79310.1"/>
    <property type="molecule type" value="Genomic_DNA"/>
</dbReference>
<dbReference type="GO" id="GO:0035516">
    <property type="term" value="F:broad specificity oxidative DNA demethylase activity"/>
    <property type="evidence" value="ECO:0007669"/>
    <property type="project" value="UniProtKB-EC"/>
</dbReference>
<name>A0A850QR78_9BURK</name>
<accession>A0A850QR78</accession>
<feature type="binding site" evidence="5">
    <location>
        <begin position="122"/>
        <end position="124"/>
    </location>
    <ligand>
        <name>2-oxoglutarate</name>
        <dbReference type="ChEBI" id="CHEBI:16810"/>
    </ligand>
</feature>
<dbReference type="GO" id="GO:0035513">
    <property type="term" value="P:oxidative RNA demethylation"/>
    <property type="evidence" value="ECO:0007669"/>
    <property type="project" value="TreeGrafter"/>
</dbReference>
<feature type="binding site" evidence="5">
    <location>
        <position position="163"/>
    </location>
    <ligand>
        <name>substrate</name>
    </ligand>
</feature>
<dbReference type="GO" id="GO:0035515">
    <property type="term" value="F:oxidative RNA demethylase activity"/>
    <property type="evidence" value="ECO:0007669"/>
    <property type="project" value="TreeGrafter"/>
</dbReference>
<dbReference type="RefSeq" id="WP_176804867.1">
    <property type="nucleotide sequence ID" value="NZ_JABXYJ010000013.1"/>
</dbReference>
<dbReference type="InterPro" id="IPR004574">
    <property type="entry name" value="Alkb"/>
</dbReference>
<organism evidence="8 9">
    <name type="scientific">Undibacterium oligocarboniphilum</name>
    <dbReference type="NCBI Taxonomy" id="666702"/>
    <lineage>
        <taxon>Bacteria</taxon>
        <taxon>Pseudomonadati</taxon>
        <taxon>Pseudomonadota</taxon>
        <taxon>Betaproteobacteria</taxon>
        <taxon>Burkholderiales</taxon>
        <taxon>Oxalobacteraceae</taxon>
        <taxon>Undibacterium</taxon>
    </lineage>
</organism>
<keyword evidence="3 8" id="KW-0560">Oxidoreductase</keyword>
<evidence type="ECO:0000313" key="9">
    <source>
        <dbReference type="Proteomes" id="UP000588051"/>
    </source>
</evidence>
<keyword evidence="4 6" id="KW-0408">Iron</keyword>
<evidence type="ECO:0000256" key="6">
    <source>
        <dbReference type="PIRSR" id="PIRSR604574-2"/>
    </source>
</evidence>
<dbReference type="InterPro" id="IPR005123">
    <property type="entry name" value="Oxoglu/Fe-dep_dioxygenase_dom"/>
</dbReference>
<dbReference type="GO" id="GO:0008198">
    <property type="term" value="F:ferrous iron binding"/>
    <property type="evidence" value="ECO:0007669"/>
    <property type="project" value="TreeGrafter"/>
</dbReference>
<dbReference type="PANTHER" id="PTHR16557">
    <property type="entry name" value="ALKYLATED DNA REPAIR PROTEIN ALKB-RELATED"/>
    <property type="match status" value="1"/>
</dbReference>
<sequence>MDFFDEDDAVSMRQEKPEEGVVLLRQFARANVADMLQDIHQITEKSPFRHMLTPGGYTMSVSTSSCGTIGWISDRKSYRYSPYDPETGDHWPVIPPSWYLLVHQAAHLAGFWDFVPDTCLINRYAPGNQLSLHQDKDEEDFNVPIVSVSFGLAATFFLGGMTRSSKVQRLLLTHGDVLVFGGPSRLRYHGIAPVRTGHHPVTGPYRINLTFRRALG</sequence>
<feature type="domain" description="Fe2OG dioxygenase" evidence="7">
    <location>
        <begin position="115"/>
        <end position="215"/>
    </location>
</feature>
<keyword evidence="8" id="KW-0489">Methyltransferase</keyword>
<dbReference type="Proteomes" id="UP000588051">
    <property type="component" value="Unassembled WGS sequence"/>
</dbReference>
<comment type="cofactor">
    <cofactor evidence="6">
        <name>Fe(2+)</name>
        <dbReference type="ChEBI" id="CHEBI:29033"/>
    </cofactor>
    <text evidence="6">Binds 1 Fe(2+) ion per subunit.</text>
</comment>
<dbReference type="Pfam" id="PF13532">
    <property type="entry name" value="2OG-FeII_Oxy_2"/>
    <property type="match status" value="1"/>
</dbReference>
<dbReference type="PROSITE" id="PS51471">
    <property type="entry name" value="FE2OG_OXY"/>
    <property type="match status" value="1"/>
</dbReference>
<dbReference type="GO" id="GO:0008168">
    <property type="term" value="F:methyltransferase activity"/>
    <property type="evidence" value="ECO:0007669"/>
    <property type="project" value="UniProtKB-KW"/>
</dbReference>
<dbReference type="NCBIfam" id="NF011930">
    <property type="entry name" value="PRK15401.1"/>
    <property type="match status" value="1"/>
</dbReference>
<dbReference type="GO" id="GO:0005737">
    <property type="term" value="C:cytoplasm"/>
    <property type="evidence" value="ECO:0007669"/>
    <property type="project" value="TreeGrafter"/>
</dbReference>
<feature type="binding site" evidence="6">
    <location>
        <position position="135"/>
    </location>
    <ligand>
        <name>Fe cation</name>
        <dbReference type="ChEBI" id="CHEBI:24875"/>
        <note>catalytic</note>
    </ligand>
</feature>
<protein>
    <submittedName>
        <fullName evidence="8">DNA oxidative demethylase AlkB</fullName>
        <ecNumber evidence="8">1.14.11.33</ecNumber>
    </submittedName>
</protein>
<feature type="binding site" evidence="6">
    <location>
        <position position="189"/>
    </location>
    <ligand>
        <name>Fe cation</name>
        <dbReference type="ChEBI" id="CHEBI:24875"/>
        <note>catalytic</note>
    </ligand>
</feature>
<evidence type="ECO:0000259" key="7">
    <source>
        <dbReference type="PROSITE" id="PS51471"/>
    </source>
</evidence>
<dbReference type="GO" id="GO:0032259">
    <property type="term" value="P:methylation"/>
    <property type="evidence" value="ECO:0007669"/>
    <property type="project" value="UniProtKB-KW"/>
</dbReference>
<feature type="binding site" evidence="5">
    <location>
        <begin position="206"/>
        <end position="212"/>
    </location>
    <ligand>
        <name>2-oxoglutarate</name>
        <dbReference type="ChEBI" id="CHEBI:16810"/>
    </ligand>
</feature>
<feature type="binding site" evidence="5">
    <location>
        <position position="137"/>
    </location>
    <ligand>
        <name>substrate</name>
    </ligand>
</feature>
<evidence type="ECO:0000313" key="8">
    <source>
        <dbReference type="EMBL" id="NVO79310.1"/>
    </source>
</evidence>
<gene>
    <name evidence="8" type="primary">alkB</name>
    <name evidence="8" type="ORF">HV832_15940</name>
</gene>
<evidence type="ECO:0000256" key="1">
    <source>
        <dbReference type="ARBA" id="ARBA00022723"/>
    </source>
</evidence>
<evidence type="ECO:0000256" key="4">
    <source>
        <dbReference type="ARBA" id="ARBA00023004"/>
    </source>
</evidence>
<proteinExistence type="predicted"/>
<dbReference type="InterPro" id="IPR027450">
    <property type="entry name" value="AlkB-like"/>
</dbReference>
<feature type="binding site" evidence="6">
    <location>
        <position position="133"/>
    </location>
    <ligand>
        <name>Fe cation</name>
        <dbReference type="ChEBI" id="CHEBI:24875"/>
        <note>catalytic</note>
    </ligand>
</feature>
<evidence type="ECO:0000256" key="2">
    <source>
        <dbReference type="ARBA" id="ARBA00022964"/>
    </source>
</evidence>